<accession>A0ABR6X339</accession>
<organism evidence="2 3">
    <name type="scientific">Undibacterium seohonense</name>
    <dbReference type="NCBI Taxonomy" id="1344950"/>
    <lineage>
        <taxon>Bacteria</taxon>
        <taxon>Pseudomonadati</taxon>
        <taxon>Pseudomonadota</taxon>
        <taxon>Betaproteobacteria</taxon>
        <taxon>Burkholderiales</taxon>
        <taxon>Oxalobacteraceae</taxon>
        <taxon>Undibacterium</taxon>
    </lineage>
</organism>
<dbReference type="Proteomes" id="UP000648257">
    <property type="component" value="Unassembled WGS sequence"/>
</dbReference>
<keyword evidence="1" id="KW-0812">Transmembrane</keyword>
<reference evidence="2 3" key="1">
    <citation type="submission" date="2020-08" db="EMBL/GenBank/DDBJ databases">
        <title>Novel species isolated from subtropical streams in China.</title>
        <authorList>
            <person name="Lu H."/>
        </authorList>
    </citation>
    <scope>NUCLEOTIDE SEQUENCE [LARGE SCALE GENOMIC DNA]</scope>
    <source>
        <strain evidence="2 3">KACC 16656</strain>
    </source>
</reference>
<feature type="transmembrane region" description="Helical" evidence="1">
    <location>
        <begin position="50"/>
        <end position="73"/>
    </location>
</feature>
<keyword evidence="3" id="KW-1185">Reference proteome</keyword>
<evidence type="ECO:0000313" key="2">
    <source>
        <dbReference type="EMBL" id="MBC3807206.1"/>
    </source>
</evidence>
<sequence length="75" mass="8414">MPHYRVLPPILNPSPRPPVGRVSISEVPAKHALNVQGQLRQKALQPRRIGFIYLVPAMIMTTTLLALGLWFFLAD</sequence>
<name>A0ABR6X339_9BURK</name>
<dbReference type="RefSeq" id="WP_186922295.1">
    <property type="nucleotide sequence ID" value="NZ_JACOFW010000006.1"/>
</dbReference>
<evidence type="ECO:0000313" key="3">
    <source>
        <dbReference type="Proteomes" id="UP000648257"/>
    </source>
</evidence>
<dbReference type="EMBL" id="JACOFW010000006">
    <property type="protein sequence ID" value="MBC3807206.1"/>
    <property type="molecule type" value="Genomic_DNA"/>
</dbReference>
<proteinExistence type="predicted"/>
<keyword evidence="1" id="KW-1133">Transmembrane helix</keyword>
<comment type="caution">
    <text evidence="2">The sequence shown here is derived from an EMBL/GenBank/DDBJ whole genome shotgun (WGS) entry which is preliminary data.</text>
</comment>
<gene>
    <name evidence="2" type="ORF">H8K52_07585</name>
</gene>
<keyword evidence="1" id="KW-0472">Membrane</keyword>
<evidence type="ECO:0000256" key="1">
    <source>
        <dbReference type="SAM" id="Phobius"/>
    </source>
</evidence>
<protein>
    <submittedName>
        <fullName evidence="2">Uncharacterized protein</fullName>
    </submittedName>
</protein>